<dbReference type="GO" id="GO:0016491">
    <property type="term" value="F:oxidoreductase activity"/>
    <property type="evidence" value="ECO:0007669"/>
    <property type="project" value="UniProtKB-KW"/>
</dbReference>
<evidence type="ECO:0000313" key="4">
    <source>
        <dbReference type="EMBL" id="OWA50608.1"/>
    </source>
</evidence>
<keyword evidence="5" id="KW-1185">Reference proteome</keyword>
<dbReference type="SUPFAM" id="SSF51735">
    <property type="entry name" value="NAD(P)-binding Rossmann-fold domains"/>
    <property type="match status" value="1"/>
</dbReference>
<keyword evidence="1" id="KW-0560">Oxidoreductase</keyword>
<dbReference type="EMBL" id="MTYJ01000197">
    <property type="protein sequence ID" value="OWA50608.1"/>
    <property type="molecule type" value="Genomic_DNA"/>
</dbReference>
<feature type="region of interest" description="Disordered" evidence="2">
    <location>
        <begin position="56"/>
        <end position="80"/>
    </location>
</feature>
<feature type="domain" description="Enoyl reductase (ER)" evidence="3">
    <location>
        <begin position="96"/>
        <end position="425"/>
    </location>
</feature>
<evidence type="ECO:0000256" key="2">
    <source>
        <dbReference type="SAM" id="MobiDB-lite"/>
    </source>
</evidence>
<dbReference type="InterPro" id="IPR013154">
    <property type="entry name" value="ADH-like_N"/>
</dbReference>
<comment type="caution">
    <text evidence="4">The sequence shown here is derived from an EMBL/GenBank/DDBJ whole genome shotgun (WGS) entry which is preliminary data.</text>
</comment>
<protein>
    <submittedName>
        <fullName evidence="4">Synaptic vesicle membrane protein VAT-1-like protein-like</fullName>
    </submittedName>
</protein>
<gene>
    <name evidence="4" type="ORF">BV898_15119</name>
</gene>
<organism evidence="4 5">
    <name type="scientific">Hypsibius exemplaris</name>
    <name type="common">Freshwater tardigrade</name>
    <dbReference type="NCBI Taxonomy" id="2072580"/>
    <lineage>
        <taxon>Eukaryota</taxon>
        <taxon>Metazoa</taxon>
        <taxon>Ecdysozoa</taxon>
        <taxon>Tardigrada</taxon>
        <taxon>Eutardigrada</taxon>
        <taxon>Parachela</taxon>
        <taxon>Hypsibioidea</taxon>
        <taxon>Hypsibiidae</taxon>
        <taxon>Hypsibius</taxon>
    </lineage>
</organism>
<dbReference type="Pfam" id="PF13602">
    <property type="entry name" value="ADH_zinc_N_2"/>
    <property type="match status" value="1"/>
</dbReference>
<dbReference type="SUPFAM" id="SSF50129">
    <property type="entry name" value="GroES-like"/>
    <property type="match status" value="1"/>
</dbReference>
<feature type="compositionally biased region" description="Polar residues" evidence="2">
    <location>
        <begin position="449"/>
        <end position="468"/>
    </location>
</feature>
<feature type="region of interest" description="Disordered" evidence="2">
    <location>
        <begin position="434"/>
        <end position="468"/>
    </location>
</feature>
<sequence length="468" mass="50877">MFKFVTVTPGMEPPFVRQHCPAIRVYVNTKLTSAYLTAAIARRKYKMASATSTTVTSDASAGKGLQNGQTGSVEGKAGVPPPLKQEVKVIALNSFGGLRSVKVENRPEPSMEKGQVLIRVKATGVNFLDLMSRQGILDNSPKLPAVMGFELAGDVEAFVTGAGVQSDFKPGDRVIAFTDYNAWAELVCVSTDHIFKMPAHMSYEEGASMLSYVTAYLLLFNLGGLQKGQSLLVHSAGGSVGLAVSQLVRTVENVKLIGTASQHKHEHIKHGFDHLYDHSEDYVQEIKKIAPEGVNLVLDCLSGDDTNRGVSLLKPMGKYLLYGSANIVAGETKSFFSLAKSWWQLEKISPFKLCDENKLIGGLNLRQFMFKQNGAKEVHAIMDRLFGLYEKKKIKPVIDSTFAMEDVTDAMKRLHDRKNIGKLLLCPSQVPRVKDTPANGAHSAPNSPPCTQVTQDKDGTTASGSGTQ</sequence>
<reference evidence="5" key="1">
    <citation type="submission" date="2017-01" db="EMBL/GenBank/DDBJ databases">
        <title>Comparative genomics of anhydrobiosis in the tardigrade Hypsibius dujardini.</title>
        <authorList>
            <person name="Yoshida Y."/>
            <person name="Koutsovoulos G."/>
            <person name="Laetsch D."/>
            <person name="Stevens L."/>
            <person name="Kumar S."/>
            <person name="Horikawa D."/>
            <person name="Ishino K."/>
            <person name="Komine S."/>
            <person name="Tomita M."/>
            <person name="Blaxter M."/>
            <person name="Arakawa K."/>
        </authorList>
    </citation>
    <scope>NUCLEOTIDE SEQUENCE [LARGE SCALE GENOMIC DNA]</scope>
    <source>
        <strain evidence="5">Z151</strain>
    </source>
</reference>
<proteinExistence type="predicted"/>
<accession>A0A9X6NCD5</accession>
<name>A0A9X6NCD5_HYPEX</name>
<dbReference type="InterPro" id="IPR036291">
    <property type="entry name" value="NAD(P)-bd_dom_sf"/>
</dbReference>
<evidence type="ECO:0000259" key="3">
    <source>
        <dbReference type="SMART" id="SM00829"/>
    </source>
</evidence>
<dbReference type="PANTHER" id="PTHR44054">
    <property type="entry name" value="SYNAPTIC VESICLE MEMBRANE PROTEIN VAT-1 HOMOLOG-LIKE"/>
    <property type="match status" value="1"/>
</dbReference>
<dbReference type="Gene3D" id="3.40.50.720">
    <property type="entry name" value="NAD(P)-binding Rossmann-like Domain"/>
    <property type="match status" value="1"/>
</dbReference>
<dbReference type="AlphaFoldDB" id="A0A9X6NCD5"/>
<dbReference type="OrthoDB" id="203908at2759"/>
<evidence type="ECO:0000313" key="5">
    <source>
        <dbReference type="Proteomes" id="UP000192578"/>
    </source>
</evidence>
<dbReference type="InterPro" id="IPR052100">
    <property type="entry name" value="SV-ATPase_mito-regulator"/>
</dbReference>
<dbReference type="Pfam" id="PF08240">
    <property type="entry name" value="ADH_N"/>
    <property type="match status" value="1"/>
</dbReference>
<dbReference type="InterPro" id="IPR020843">
    <property type="entry name" value="ER"/>
</dbReference>
<dbReference type="SMART" id="SM00829">
    <property type="entry name" value="PKS_ER"/>
    <property type="match status" value="1"/>
</dbReference>
<dbReference type="Proteomes" id="UP000192578">
    <property type="component" value="Unassembled WGS sequence"/>
</dbReference>
<dbReference type="CDD" id="cd08275">
    <property type="entry name" value="MDR3"/>
    <property type="match status" value="1"/>
</dbReference>
<dbReference type="PANTHER" id="PTHR44054:SF2">
    <property type="entry name" value="SYNAPTIC VESICLE MEMBRANE PROTEIN VAT-1 HOMOLOG-LIKE"/>
    <property type="match status" value="1"/>
</dbReference>
<dbReference type="Gene3D" id="3.90.180.10">
    <property type="entry name" value="Medium-chain alcohol dehydrogenases, catalytic domain"/>
    <property type="match status" value="1"/>
</dbReference>
<evidence type="ECO:0000256" key="1">
    <source>
        <dbReference type="ARBA" id="ARBA00023002"/>
    </source>
</evidence>
<dbReference type="InterPro" id="IPR011032">
    <property type="entry name" value="GroES-like_sf"/>
</dbReference>